<accession>A0A0A9EVU4</accession>
<reference evidence="1" key="2">
    <citation type="journal article" date="2015" name="Data Brief">
        <title>Shoot transcriptome of the giant reed, Arundo donax.</title>
        <authorList>
            <person name="Barrero R.A."/>
            <person name="Guerrero F.D."/>
            <person name="Moolhuijzen P."/>
            <person name="Goolsby J.A."/>
            <person name="Tidwell J."/>
            <person name="Bellgard S.E."/>
            <person name="Bellgard M.I."/>
        </authorList>
    </citation>
    <scope>NUCLEOTIDE SEQUENCE</scope>
    <source>
        <tissue evidence="1">Shoot tissue taken approximately 20 cm above the soil surface</tissue>
    </source>
</reference>
<organism evidence="1">
    <name type="scientific">Arundo donax</name>
    <name type="common">Giant reed</name>
    <name type="synonym">Donax arundinaceus</name>
    <dbReference type="NCBI Taxonomy" id="35708"/>
    <lineage>
        <taxon>Eukaryota</taxon>
        <taxon>Viridiplantae</taxon>
        <taxon>Streptophyta</taxon>
        <taxon>Embryophyta</taxon>
        <taxon>Tracheophyta</taxon>
        <taxon>Spermatophyta</taxon>
        <taxon>Magnoliopsida</taxon>
        <taxon>Liliopsida</taxon>
        <taxon>Poales</taxon>
        <taxon>Poaceae</taxon>
        <taxon>PACMAD clade</taxon>
        <taxon>Arundinoideae</taxon>
        <taxon>Arundineae</taxon>
        <taxon>Arundo</taxon>
    </lineage>
</organism>
<dbReference type="AlphaFoldDB" id="A0A0A9EVU4"/>
<protein>
    <submittedName>
        <fullName evidence="1">Uncharacterized protein</fullName>
    </submittedName>
</protein>
<dbReference type="EMBL" id="GBRH01197758">
    <property type="protein sequence ID" value="JAE00138.1"/>
    <property type="molecule type" value="Transcribed_RNA"/>
</dbReference>
<proteinExistence type="predicted"/>
<reference evidence="1" key="1">
    <citation type="submission" date="2014-09" db="EMBL/GenBank/DDBJ databases">
        <authorList>
            <person name="Magalhaes I.L.F."/>
            <person name="Oliveira U."/>
            <person name="Santos F.R."/>
            <person name="Vidigal T.H.D.A."/>
            <person name="Brescovit A.D."/>
            <person name="Santos A.J."/>
        </authorList>
    </citation>
    <scope>NUCLEOTIDE SEQUENCE</scope>
    <source>
        <tissue evidence="1">Shoot tissue taken approximately 20 cm above the soil surface</tissue>
    </source>
</reference>
<sequence>MDTAGRRTCRQEYVQSILLNS</sequence>
<name>A0A0A9EVU4_ARUDO</name>
<evidence type="ECO:0000313" key="1">
    <source>
        <dbReference type="EMBL" id="JAE00138.1"/>
    </source>
</evidence>